<gene>
    <name evidence="3" type="ORF">K7B09_02065</name>
</gene>
<feature type="compositionally biased region" description="Pro residues" evidence="1">
    <location>
        <begin position="76"/>
        <end position="106"/>
    </location>
</feature>
<reference evidence="3" key="1">
    <citation type="submission" date="2021-09" db="EMBL/GenBank/DDBJ databases">
        <authorList>
            <person name="Wu T."/>
            <person name="Guo S.Z."/>
        </authorList>
    </citation>
    <scope>NUCLEOTIDE SEQUENCE</scope>
    <source>
        <strain evidence="3">RSS-23</strain>
    </source>
</reference>
<evidence type="ECO:0000256" key="1">
    <source>
        <dbReference type="SAM" id="MobiDB-lite"/>
    </source>
</evidence>
<feature type="region of interest" description="Disordered" evidence="1">
    <location>
        <begin position="74"/>
        <end position="148"/>
    </location>
</feature>
<protein>
    <submittedName>
        <fullName evidence="3">Cell envelope integrity protein TolA</fullName>
    </submittedName>
</protein>
<feature type="region of interest" description="Disordered" evidence="1">
    <location>
        <begin position="165"/>
        <end position="201"/>
    </location>
</feature>
<sequence>MKQTRADTSIALMQAIGLHVLLFALLFVGLKLSREVPMQAAQGDPIEADLATASDLSAQMQRALQRKPVEQALAPVPVPEPLPTPIEEQPTPPKLTELPPPVPDPAPVEQEKVQRDAVTPATTKVLQEQEEKRRKPEQAELDSQKQELSAREKLLQEIRKQRELAARDRTMAEQRAQQLADARTSAAPPSRPPPGDPNSRLRKSASYQVALMNAILRQWTRPDSVKLGQTCEVLIKQIPGGEVVSVQVSPGCPYDDLGRRSVEAAVMKASPLPYAGFEDVFVRDPVLKFRAEDL</sequence>
<dbReference type="RefSeq" id="WP_223626249.1">
    <property type="nucleotide sequence ID" value="NZ_JAIQDJ010000001.1"/>
</dbReference>
<evidence type="ECO:0000313" key="3">
    <source>
        <dbReference type="EMBL" id="MBZ4185112.1"/>
    </source>
</evidence>
<evidence type="ECO:0000313" key="4">
    <source>
        <dbReference type="Proteomes" id="UP001430290"/>
    </source>
</evidence>
<keyword evidence="4" id="KW-1185">Reference proteome</keyword>
<organism evidence="3 4">
    <name type="scientific">Thermomonas beijingensis</name>
    <dbReference type="NCBI Taxonomy" id="2872701"/>
    <lineage>
        <taxon>Bacteria</taxon>
        <taxon>Pseudomonadati</taxon>
        <taxon>Pseudomonadota</taxon>
        <taxon>Gammaproteobacteria</taxon>
        <taxon>Lysobacterales</taxon>
        <taxon>Lysobacteraceae</taxon>
        <taxon>Thermomonas</taxon>
    </lineage>
</organism>
<accession>A0ABS7TB93</accession>
<dbReference type="EMBL" id="JAIQDJ010000001">
    <property type="protein sequence ID" value="MBZ4185112.1"/>
    <property type="molecule type" value="Genomic_DNA"/>
</dbReference>
<feature type="compositionally biased region" description="Basic and acidic residues" evidence="1">
    <location>
        <begin position="127"/>
        <end position="148"/>
    </location>
</feature>
<proteinExistence type="predicted"/>
<dbReference type="Gene3D" id="3.30.1150.10">
    <property type="match status" value="1"/>
</dbReference>
<evidence type="ECO:0000256" key="2">
    <source>
        <dbReference type="SAM" id="Phobius"/>
    </source>
</evidence>
<feature type="transmembrane region" description="Helical" evidence="2">
    <location>
        <begin position="12"/>
        <end position="30"/>
    </location>
</feature>
<name>A0ABS7TB93_9GAMM</name>
<keyword evidence="2" id="KW-0812">Transmembrane</keyword>
<dbReference type="SUPFAM" id="SSF74653">
    <property type="entry name" value="TolA/TonB C-terminal domain"/>
    <property type="match status" value="1"/>
</dbReference>
<keyword evidence="2" id="KW-0472">Membrane</keyword>
<comment type="caution">
    <text evidence="3">The sequence shown here is derived from an EMBL/GenBank/DDBJ whole genome shotgun (WGS) entry which is preliminary data.</text>
</comment>
<keyword evidence="2" id="KW-1133">Transmembrane helix</keyword>
<dbReference type="Proteomes" id="UP001430290">
    <property type="component" value="Unassembled WGS sequence"/>
</dbReference>